<protein>
    <submittedName>
        <fullName evidence="1">Uncharacterized protein</fullName>
    </submittedName>
</protein>
<name>A0A8T2NCY4_9TELE</name>
<feature type="non-terminal residue" evidence="1">
    <location>
        <position position="1"/>
    </location>
</feature>
<dbReference type="EMBL" id="JAFBMS010000102">
    <property type="protein sequence ID" value="KAG9336691.1"/>
    <property type="molecule type" value="Genomic_DNA"/>
</dbReference>
<dbReference type="AlphaFoldDB" id="A0A8T2NCY4"/>
<evidence type="ECO:0000313" key="2">
    <source>
        <dbReference type="Proteomes" id="UP000824540"/>
    </source>
</evidence>
<proteinExistence type="predicted"/>
<dbReference type="Proteomes" id="UP000824540">
    <property type="component" value="Unassembled WGS sequence"/>
</dbReference>
<comment type="caution">
    <text evidence="1">The sequence shown here is derived from an EMBL/GenBank/DDBJ whole genome shotgun (WGS) entry which is preliminary data.</text>
</comment>
<reference evidence="1" key="1">
    <citation type="thesis" date="2021" institute="BYU ScholarsArchive" country="Provo, UT, USA">
        <title>Applications of and Algorithms for Genome Assembly and Genomic Analyses with an Emphasis on Marine Teleosts.</title>
        <authorList>
            <person name="Pickett B.D."/>
        </authorList>
    </citation>
    <scope>NUCLEOTIDE SEQUENCE</scope>
    <source>
        <strain evidence="1">HI-2016</strain>
    </source>
</reference>
<sequence>MAGIRFISASRDSLPKTIIEHRHRTLQSTEVGFSAPPPLIGLHESCLHVWRHVTCARPSQGLPPHQSRDATEVGLLRGDGHSEVQQQQWCREQSAGLQGSLMIKCLITSCSKRCDAVTLFGWGNKFKTQQETCDENETRNEMEVVRQGVGGGGGKLGATADTDHLLQMGGECPWAPHAGDKAVLQKPWPINDLSSPLATTIAAKWVCAPTEALGPTHEAKSTDVLVAVQVVPWLCVAGPDTLRLCAAPQSPLEEGCPPGDSGFKSS</sequence>
<keyword evidence="2" id="KW-1185">Reference proteome</keyword>
<evidence type="ECO:0000313" key="1">
    <source>
        <dbReference type="EMBL" id="KAG9336691.1"/>
    </source>
</evidence>
<gene>
    <name evidence="1" type="ORF">JZ751_003039</name>
</gene>
<accession>A0A8T2NCY4</accession>
<organism evidence="1 2">
    <name type="scientific">Albula glossodonta</name>
    <name type="common">roundjaw bonefish</name>
    <dbReference type="NCBI Taxonomy" id="121402"/>
    <lineage>
        <taxon>Eukaryota</taxon>
        <taxon>Metazoa</taxon>
        <taxon>Chordata</taxon>
        <taxon>Craniata</taxon>
        <taxon>Vertebrata</taxon>
        <taxon>Euteleostomi</taxon>
        <taxon>Actinopterygii</taxon>
        <taxon>Neopterygii</taxon>
        <taxon>Teleostei</taxon>
        <taxon>Albuliformes</taxon>
        <taxon>Albulidae</taxon>
        <taxon>Albula</taxon>
    </lineage>
</organism>